<comment type="caution">
    <text evidence="2">The sequence shown here is derived from an EMBL/GenBank/DDBJ whole genome shotgun (WGS) entry which is preliminary data.</text>
</comment>
<dbReference type="CDD" id="cd13926">
    <property type="entry name" value="N-acetylmuramidase_GH108"/>
    <property type="match status" value="1"/>
</dbReference>
<evidence type="ECO:0000259" key="1">
    <source>
        <dbReference type="Pfam" id="PF05838"/>
    </source>
</evidence>
<feature type="domain" description="TtsA-like Glycoside hydrolase family 108" evidence="1">
    <location>
        <begin position="9"/>
        <end position="96"/>
    </location>
</feature>
<dbReference type="Gene3D" id="1.20.141.10">
    <property type="entry name" value="Chitosanase, subunit A, domain 1"/>
    <property type="match status" value="1"/>
</dbReference>
<dbReference type="InterPro" id="IPR008565">
    <property type="entry name" value="TtsA-like_GH18_dom"/>
</dbReference>
<evidence type="ECO:0000313" key="2">
    <source>
        <dbReference type="EMBL" id="RBB38915.1"/>
    </source>
</evidence>
<sequence length="169" mass="17886">MDTFDQAFALVVGVEGGFSTDQNDPGNWTSGKVGIGTFKGTKYGISAASYPNLDFANLTPDDAKAIYGSDYWAASCADQMPWPLALFVFDCAVNQGVGTAKMTLQQALGVKVDGVIGPVTLAAAQNADAEHVALFMASRGIRYTHSPIFPGNGLGWFKRLFLLCLNHGG</sequence>
<gene>
    <name evidence="2" type="ORF">DPV79_16180</name>
</gene>
<keyword evidence="3" id="KW-1185">Reference proteome</keyword>
<dbReference type="Pfam" id="PF05838">
    <property type="entry name" value="Glyco_hydro_108"/>
    <property type="match status" value="1"/>
</dbReference>
<evidence type="ECO:0000313" key="3">
    <source>
        <dbReference type="Proteomes" id="UP000252458"/>
    </source>
</evidence>
<dbReference type="Proteomes" id="UP000252458">
    <property type="component" value="Unassembled WGS sequence"/>
</dbReference>
<dbReference type="InterPro" id="IPR023346">
    <property type="entry name" value="Lysozyme-like_dom_sf"/>
</dbReference>
<name>A0A365QUU2_9BURK</name>
<dbReference type="RefSeq" id="WP_113045903.1">
    <property type="nucleotide sequence ID" value="NZ_QMFZ01000012.1"/>
</dbReference>
<proteinExistence type="predicted"/>
<organism evidence="2 3">
    <name type="scientific">Burkholderia reimsis</name>
    <dbReference type="NCBI Taxonomy" id="2234132"/>
    <lineage>
        <taxon>Bacteria</taxon>
        <taxon>Pseudomonadati</taxon>
        <taxon>Pseudomonadota</taxon>
        <taxon>Betaproteobacteria</taxon>
        <taxon>Burkholderiales</taxon>
        <taxon>Burkholderiaceae</taxon>
        <taxon>Burkholderia</taxon>
    </lineage>
</organism>
<dbReference type="SUPFAM" id="SSF53955">
    <property type="entry name" value="Lysozyme-like"/>
    <property type="match status" value="1"/>
</dbReference>
<reference evidence="2 3" key="1">
    <citation type="submission" date="2018-06" db="EMBL/GenBank/DDBJ databases">
        <title>Draft genome sequence of Burkholderia reimsis strain BE51 isolated from a French agricultural soil.</title>
        <authorList>
            <person name="Esmaeel Q."/>
        </authorList>
    </citation>
    <scope>NUCLEOTIDE SEQUENCE [LARGE SCALE GENOMIC DNA]</scope>
    <source>
        <strain evidence="2 3">BE51</strain>
    </source>
</reference>
<protein>
    <recommendedName>
        <fullName evidence="1">TtsA-like Glycoside hydrolase family 108 domain-containing protein</fullName>
    </recommendedName>
</protein>
<accession>A0A365QUU2</accession>
<dbReference type="AlphaFoldDB" id="A0A365QUU2"/>
<dbReference type="EMBL" id="QMFZ01000012">
    <property type="protein sequence ID" value="RBB38915.1"/>
    <property type="molecule type" value="Genomic_DNA"/>
</dbReference>